<comment type="similarity">
    <text evidence="1">Belongs to the UPF0398 family.</text>
</comment>
<dbReference type="PANTHER" id="PTHR38440">
    <property type="entry name" value="UPF0398 PROTEIN YPSA"/>
    <property type="match status" value="1"/>
</dbReference>
<accession>A0A3S2UY06</accession>
<dbReference type="Gene3D" id="3.40.50.450">
    <property type="match status" value="1"/>
</dbReference>
<evidence type="ECO:0000313" key="3">
    <source>
        <dbReference type="Proteomes" id="UP000288024"/>
    </source>
</evidence>
<dbReference type="RefSeq" id="WP_127737656.1">
    <property type="nucleotide sequence ID" value="NZ_JAMAVA010000003.1"/>
</dbReference>
<evidence type="ECO:0000256" key="1">
    <source>
        <dbReference type="HAMAP-Rule" id="MF_01575"/>
    </source>
</evidence>
<sequence length="186" mass="21865">MKVAAISGYKPFEIGLFKKNDPAVEYIKKAIRKELEQLLEEGLEWVLISGQLGTELWAAEVVYDMQINGHSELKLGVVTPFLNQEQGWKEENKEWYEEILMQADFVDSVSKKDYEGPNQLRMKNVFLLQKSDVLLMFYDTEKTGSPKYLYDLAAQYKERNNYDIRLISFYDLQAIVEEEQYNNDFF</sequence>
<proteinExistence type="inferred from homology"/>
<evidence type="ECO:0000313" key="2">
    <source>
        <dbReference type="EMBL" id="RVT65438.1"/>
    </source>
</evidence>
<dbReference type="Pfam" id="PF06908">
    <property type="entry name" value="YpsA"/>
    <property type="match status" value="1"/>
</dbReference>
<name>A0A3S2UY06_9BACI</name>
<keyword evidence="3" id="KW-1185">Reference proteome</keyword>
<dbReference type="HAMAP" id="MF_01575">
    <property type="entry name" value="UPF0398"/>
    <property type="match status" value="1"/>
</dbReference>
<dbReference type="GeneID" id="87616489"/>
<dbReference type="PANTHER" id="PTHR38440:SF1">
    <property type="entry name" value="UPF0398 PROTEIN SPR0331"/>
    <property type="match status" value="1"/>
</dbReference>
<dbReference type="NCBIfam" id="NF010181">
    <property type="entry name" value="PRK13660.1"/>
    <property type="match status" value="1"/>
</dbReference>
<comment type="caution">
    <text evidence="2">The sequence shown here is derived from an EMBL/GenBank/DDBJ whole genome shotgun (WGS) entry which is preliminary data.</text>
</comment>
<dbReference type="InterPro" id="IPR010697">
    <property type="entry name" value="YspA"/>
</dbReference>
<dbReference type="PIRSF" id="PIRSF021290">
    <property type="entry name" value="DUF1273"/>
    <property type="match status" value="1"/>
</dbReference>
<dbReference type="EMBL" id="RZTZ01000002">
    <property type="protein sequence ID" value="RVT65438.1"/>
    <property type="molecule type" value="Genomic_DNA"/>
</dbReference>
<dbReference type="AlphaFoldDB" id="A0A3S2UY06"/>
<reference evidence="2 3" key="1">
    <citation type="submission" date="2019-01" db="EMBL/GenBank/DDBJ databases">
        <title>Bacillus sp. M5HDSG1-1, whole genome shotgun sequence.</title>
        <authorList>
            <person name="Tuo L."/>
        </authorList>
    </citation>
    <scope>NUCLEOTIDE SEQUENCE [LARGE SCALE GENOMIC DNA]</scope>
    <source>
        <strain evidence="2 3">M5HDSG1-1</strain>
    </source>
</reference>
<protein>
    <recommendedName>
        <fullName evidence="1">UPF0398 protein EM808_08030</fullName>
    </recommendedName>
</protein>
<organism evidence="2 3">
    <name type="scientific">Niallia taxi</name>
    <dbReference type="NCBI Taxonomy" id="2499688"/>
    <lineage>
        <taxon>Bacteria</taxon>
        <taxon>Bacillati</taxon>
        <taxon>Bacillota</taxon>
        <taxon>Bacilli</taxon>
        <taxon>Bacillales</taxon>
        <taxon>Bacillaceae</taxon>
        <taxon>Niallia</taxon>
    </lineage>
</organism>
<dbReference type="Proteomes" id="UP000288024">
    <property type="component" value="Unassembled WGS sequence"/>
</dbReference>
<dbReference type="SUPFAM" id="SSF102405">
    <property type="entry name" value="MCP/YpsA-like"/>
    <property type="match status" value="1"/>
</dbReference>
<gene>
    <name evidence="2" type="ORF">EM808_08030</name>
</gene>